<accession>A0A7I7SMT7</accession>
<gene>
    <name evidence="2" type="ORF">MSAR_04610</name>
</gene>
<evidence type="ECO:0008006" key="4">
    <source>
        <dbReference type="Google" id="ProtNLM"/>
    </source>
</evidence>
<evidence type="ECO:0000313" key="2">
    <source>
        <dbReference type="EMBL" id="BBY57325.1"/>
    </source>
</evidence>
<dbReference type="EMBL" id="AP022595">
    <property type="protein sequence ID" value="BBY57325.1"/>
    <property type="molecule type" value="Genomic_DNA"/>
</dbReference>
<dbReference type="AlphaFoldDB" id="A0A7I7SMT7"/>
<name>A0A7I7SMT7_9MYCO</name>
<keyword evidence="1" id="KW-0732">Signal</keyword>
<evidence type="ECO:0000313" key="3">
    <source>
        <dbReference type="Proteomes" id="UP000466445"/>
    </source>
</evidence>
<dbReference type="RefSeq" id="WP_163694631.1">
    <property type="nucleotide sequence ID" value="NZ_AP022595.1"/>
</dbReference>
<keyword evidence="3" id="KW-1185">Reference proteome</keyword>
<feature type="signal peptide" evidence="1">
    <location>
        <begin position="1"/>
        <end position="29"/>
    </location>
</feature>
<dbReference type="KEGG" id="msar:MSAR_04610"/>
<proteinExistence type="predicted"/>
<sequence length="87" mass="8959">MSPIRQLLLLPVAGIGVAAAVLSAPIAGADTTINTAPLPNCETFDGSSISGGQTTQCETPGNVELDSTPQQFAGEEPFYGFPAFGFW</sequence>
<evidence type="ECO:0000256" key="1">
    <source>
        <dbReference type="SAM" id="SignalP"/>
    </source>
</evidence>
<organism evidence="2 3">
    <name type="scientific">Mycolicibacterium sarraceniae</name>
    <dbReference type="NCBI Taxonomy" id="1534348"/>
    <lineage>
        <taxon>Bacteria</taxon>
        <taxon>Bacillati</taxon>
        <taxon>Actinomycetota</taxon>
        <taxon>Actinomycetes</taxon>
        <taxon>Mycobacteriales</taxon>
        <taxon>Mycobacteriaceae</taxon>
        <taxon>Mycolicibacterium</taxon>
    </lineage>
</organism>
<dbReference type="Proteomes" id="UP000466445">
    <property type="component" value="Chromosome"/>
</dbReference>
<feature type="chain" id="PRO_5029580682" description="Intersectin-EH binding protein Ibp1" evidence="1">
    <location>
        <begin position="30"/>
        <end position="87"/>
    </location>
</feature>
<reference evidence="2 3" key="1">
    <citation type="journal article" date="2019" name="Emerg. Microbes Infect.">
        <title>Comprehensive subspecies identification of 175 nontuberculous mycobacteria species based on 7547 genomic profiles.</title>
        <authorList>
            <person name="Matsumoto Y."/>
            <person name="Kinjo T."/>
            <person name="Motooka D."/>
            <person name="Nabeya D."/>
            <person name="Jung N."/>
            <person name="Uechi K."/>
            <person name="Horii T."/>
            <person name="Iida T."/>
            <person name="Fujita J."/>
            <person name="Nakamura S."/>
        </authorList>
    </citation>
    <scope>NUCLEOTIDE SEQUENCE [LARGE SCALE GENOMIC DNA]</scope>
    <source>
        <strain evidence="2 3">JCM 30395</strain>
    </source>
</reference>
<protein>
    <recommendedName>
        <fullName evidence="4">Intersectin-EH binding protein Ibp1</fullName>
    </recommendedName>
</protein>